<dbReference type="InterPro" id="IPR050605">
    <property type="entry name" value="Olfactomedin-like_domain"/>
</dbReference>
<proteinExistence type="predicted"/>
<sequence>TIRPKEGWQVYSSAQDADGRCICTVVAPEQNLCSRDAKGRQLRQLLEKVQNMSQSIEVLNLRTQRDFQYIMRMESQIKGLRSKFRQIESDRKTLVNTNFQELKGKMESLQPLIPVLEQYKMDAKLISQFKEEIRNLSSVLMGIQEEMGAYDYDELQQRVLNLENRLHSCMNKLSESLKSMAKTKRITGTFPAAASRLAF</sequence>
<keyword evidence="4" id="KW-0325">Glycoprotein</keyword>
<feature type="domain" description="Noelin" evidence="7">
    <location>
        <begin position="4"/>
        <end position="101"/>
    </location>
</feature>
<evidence type="ECO:0000256" key="4">
    <source>
        <dbReference type="ARBA" id="ARBA00023180"/>
    </source>
</evidence>
<evidence type="ECO:0000256" key="6">
    <source>
        <dbReference type="SAM" id="Coils"/>
    </source>
</evidence>
<evidence type="ECO:0000259" key="7">
    <source>
        <dbReference type="Pfam" id="PF12308"/>
    </source>
</evidence>
<feature type="non-terminal residue" evidence="8">
    <location>
        <position position="1"/>
    </location>
</feature>
<accession>A0ABV0VV85</accession>
<keyword evidence="1" id="KW-0732">Signal</keyword>
<gene>
    <name evidence="8" type="primary">OLFM3_2</name>
    <name evidence="8" type="ORF">XENORESO_020677</name>
</gene>
<evidence type="ECO:0000313" key="8">
    <source>
        <dbReference type="EMBL" id="MEQ2260573.1"/>
    </source>
</evidence>
<evidence type="ECO:0000256" key="5">
    <source>
        <dbReference type="ARBA" id="ARBA00034103"/>
    </source>
</evidence>
<dbReference type="Proteomes" id="UP001444071">
    <property type="component" value="Unassembled WGS sequence"/>
</dbReference>
<keyword evidence="6" id="KW-0175">Coiled coil</keyword>
<keyword evidence="3" id="KW-1015">Disulfide bond</keyword>
<protein>
    <submittedName>
        <fullName evidence="8">Noelin-3</fullName>
    </submittedName>
</protein>
<reference evidence="8 9" key="1">
    <citation type="submission" date="2021-06" db="EMBL/GenBank/DDBJ databases">
        <authorList>
            <person name="Palmer J.M."/>
        </authorList>
    </citation>
    <scope>NUCLEOTIDE SEQUENCE [LARGE SCALE GENOMIC DNA]</scope>
    <source>
        <strain evidence="8 9">XR_2019</strain>
        <tissue evidence="8">Muscle</tissue>
    </source>
</reference>
<keyword evidence="2" id="KW-0770">Synapse</keyword>
<organism evidence="8 9">
    <name type="scientific">Xenotaenia resolanae</name>
    <dbReference type="NCBI Taxonomy" id="208358"/>
    <lineage>
        <taxon>Eukaryota</taxon>
        <taxon>Metazoa</taxon>
        <taxon>Chordata</taxon>
        <taxon>Craniata</taxon>
        <taxon>Vertebrata</taxon>
        <taxon>Euteleostomi</taxon>
        <taxon>Actinopterygii</taxon>
        <taxon>Neopterygii</taxon>
        <taxon>Teleostei</taxon>
        <taxon>Neoteleostei</taxon>
        <taxon>Acanthomorphata</taxon>
        <taxon>Ovalentaria</taxon>
        <taxon>Atherinomorphae</taxon>
        <taxon>Cyprinodontiformes</taxon>
        <taxon>Goodeidae</taxon>
        <taxon>Xenotaenia</taxon>
    </lineage>
</organism>
<dbReference type="Pfam" id="PF12308">
    <property type="entry name" value="Noelin-1"/>
    <property type="match status" value="1"/>
</dbReference>
<evidence type="ECO:0000256" key="3">
    <source>
        <dbReference type="ARBA" id="ARBA00023157"/>
    </source>
</evidence>
<comment type="subcellular location">
    <subcellularLocation>
        <location evidence="5">Synapse</location>
    </subcellularLocation>
</comment>
<dbReference type="PANTHER" id="PTHR23192">
    <property type="entry name" value="OLFACTOMEDIN-RELATED"/>
    <property type="match status" value="1"/>
</dbReference>
<dbReference type="InterPro" id="IPR022082">
    <property type="entry name" value="Noelin_dom"/>
</dbReference>
<dbReference type="EMBL" id="JAHRIM010010835">
    <property type="protein sequence ID" value="MEQ2260573.1"/>
    <property type="molecule type" value="Genomic_DNA"/>
</dbReference>
<dbReference type="PANTHER" id="PTHR23192:SF36">
    <property type="entry name" value="NOELIN-3"/>
    <property type="match status" value="1"/>
</dbReference>
<evidence type="ECO:0000256" key="2">
    <source>
        <dbReference type="ARBA" id="ARBA00023018"/>
    </source>
</evidence>
<feature type="coiled-coil region" evidence="6">
    <location>
        <begin position="126"/>
        <end position="172"/>
    </location>
</feature>
<keyword evidence="9" id="KW-1185">Reference proteome</keyword>
<name>A0ABV0VV85_9TELE</name>
<evidence type="ECO:0000256" key="1">
    <source>
        <dbReference type="ARBA" id="ARBA00022729"/>
    </source>
</evidence>
<evidence type="ECO:0000313" key="9">
    <source>
        <dbReference type="Proteomes" id="UP001444071"/>
    </source>
</evidence>
<dbReference type="Gene3D" id="1.10.287.1490">
    <property type="match status" value="1"/>
</dbReference>
<feature type="coiled-coil region" evidence="6">
    <location>
        <begin position="42"/>
        <end position="90"/>
    </location>
</feature>
<comment type="caution">
    <text evidence="8">The sequence shown here is derived from an EMBL/GenBank/DDBJ whole genome shotgun (WGS) entry which is preliminary data.</text>
</comment>